<proteinExistence type="predicted"/>
<dbReference type="Proteomes" id="UP000229080">
    <property type="component" value="Unassembled WGS sequence"/>
</dbReference>
<reference evidence="3" key="1">
    <citation type="submission" date="2017-09" db="EMBL/GenBank/DDBJ databases">
        <title>Depth-based differentiation of microbial function through sediment-hosted aquifers and enrichment of novel symbionts in the deep terrestrial subsurface.</title>
        <authorList>
            <person name="Probst A.J."/>
            <person name="Ladd B."/>
            <person name="Jarett J.K."/>
            <person name="Geller-Mcgrath D.E."/>
            <person name="Sieber C.M.K."/>
            <person name="Emerson J.B."/>
            <person name="Anantharaman K."/>
            <person name="Thomas B.C."/>
            <person name="Malmstrom R."/>
            <person name="Stieglmeier M."/>
            <person name="Klingl A."/>
            <person name="Woyke T."/>
            <person name="Ryan C.M."/>
            <person name="Banfield J.F."/>
        </authorList>
    </citation>
    <scope>NUCLEOTIDE SEQUENCE [LARGE SCALE GENOMIC DNA]</scope>
</reference>
<accession>A0A2H0WXP1</accession>
<dbReference type="GO" id="GO:0016625">
    <property type="term" value="F:oxidoreductase activity, acting on the aldehyde or oxo group of donors, iron-sulfur protein as acceptor"/>
    <property type="evidence" value="ECO:0007669"/>
    <property type="project" value="InterPro"/>
</dbReference>
<feature type="non-terminal residue" evidence="2">
    <location>
        <position position="144"/>
    </location>
</feature>
<dbReference type="PANTHER" id="PTHR30038:SF0">
    <property type="entry name" value="TUNGSTEN-CONTAINING ALDEHYDE FERREDOXIN OXIDOREDUCTASE"/>
    <property type="match status" value="1"/>
</dbReference>
<dbReference type="InterPro" id="IPR051919">
    <property type="entry name" value="W-dependent_AOR"/>
</dbReference>
<evidence type="ECO:0000313" key="3">
    <source>
        <dbReference type="Proteomes" id="UP000229080"/>
    </source>
</evidence>
<organism evidence="2 3">
    <name type="scientific">Candidatus Portnoybacteria bacterium CG09_land_8_20_14_0_10_44_13</name>
    <dbReference type="NCBI Taxonomy" id="1974811"/>
    <lineage>
        <taxon>Bacteria</taxon>
        <taxon>Candidatus Portnoyibacteriota</taxon>
    </lineage>
</organism>
<dbReference type="EMBL" id="PEZF01000085">
    <property type="protein sequence ID" value="PIS16708.1"/>
    <property type="molecule type" value="Genomic_DNA"/>
</dbReference>
<dbReference type="InterPro" id="IPR013983">
    <property type="entry name" value="Ald_Fedxn_OxRdtase_N"/>
</dbReference>
<comment type="caution">
    <text evidence="2">The sequence shown here is derived from an EMBL/GenBank/DDBJ whole genome shotgun (WGS) entry which is preliminary data.</text>
</comment>
<evidence type="ECO:0000259" key="1">
    <source>
        <dbReference type="SMART" id="SM00790"/>
    </source>
</evidence>
<gene>
    <name evidence="2" type="ORF">COT61_02505</name>
</gene>
<dbReference type="GO" id="GO:0051536">
    <property type="term" value="F:iron-sulfur cluster binding"/>
    <property type="evidence" value="ECO:0007669"/>
    <property type="project" value="InterPro"/>
</dbReference>
<dbReference type="Pfam" id="PF02730">
    <property type="entry name" value="AFOR_N"/>
    <property type="match status" value="1"/>
</dbReference>
<name>A0A2H0WXP1_9BACT</name>
<dbReference type="AlphaFoldDB" id="A0A2H0WXP1"/>
<dbReference type="Gene3D" id="3.60.9.10">
    <property type="entry name" value="Aldehyde ferredoxin oxidoreductase, N-terminal domain"/>
    <property type="match status" value="1"/>
</dbReference>
<dbReference type="PANTHER" id="PTHR30038">
    <property type="entry name" value="ALDEHYDE FERREDOXIN OXIDOREDUCTASE"/>
    <property type="match status" value="1"/>
</dbReference>
<evidence type="ECO:0000313" key="2">
    <source>
        <dbReference type="EMBL" id="PIS16708.1"/>
    </source>
</evidence>
<dbReference type="SMART" id="SM00790">
    <property type="entry name" value="AFOR_N"/>
    <property type="match status" value="1"/>
</dbReference>
<protein>
    <submittedName>
        <fullName evidence="2">Aldehyde:ferredoxin oxidoreductase</fullName>
    </submittedName>
</protein>
<dbReference type="InterPro" id="IPR036503">
    <property type="entry name" value="Ald_Fedxn_OxRdtase_N_sf"/>
</dbReference>
<sequence length="144" mass="15567">MKTIKLTEIVQKKYLRQKIKHGYAGQTLHVDISARQPDKKIEFREVTEKMKEIFTGGKGFCLSILWRLVNGWTKWDGADNALCVAPGPLGGLTTCPGAGKSIVTAISPLTGSVVDSNVGGHFGPFLKFAGFDALSVQGKSDKDT</sequence>
<dbReference type="SUPFAM" id="SSF56228">
    <property type="entry name" value="Aldehyde ferredoxin oxidoreductase, N-terminal domain"/>
    <property type="match status" value="1"/>
</dbReference>
<feature type="domain" description="Aldehyde ferredoxin oxidoreductase N-terminal" evidence="1">
    <location>
        <begin position="23"/>
        <end position="144"/>
    </location>
</feature>